<protein>
    <submittedName>
        <fullName evidence="2">Uncharacterized protein</fullName>
    </submittedName>
</protein>
<feature type="region of interest" description="Disordered" evidence="1">
    <location>
        <begin position="1"/>
        <end position="43"/>
    </location>
</feature>
<dbReference type="GO" id="GO:0006355">
    <property type="term" value="P:regulation of DNA-templated transcription"/>
    <property type="evidence" value="ECO:0007669"/>
    <property type="project" value="InterPro"/>
</dbReference>
<proteinExistence type="predicted"/>
<comment type="caution">
    <text evidence="2">The sequence shown here is derived from an EMBL/GenBank/DDBJ whole genome shotgun (WGS) entry which is preliminary data.</text>
</comment>
<feature type="compositionally biased region" description="Polar residues" evidence="1">
    <location>
        <begin position="22"/>
        <end position="35"/>
    </location>
</feature>
<gene>
    <name evidence="2" type="ORF">FFL34_11900</name>
</gene>
<dbReference type="Gene3D" id="1.10.1220.10">
    <property type="entry name" value="Met repressor-like"/>
    <property type="match status" value="1"/>
</dbReference>
<organism evidence="2 3">
    <name type="scientific">Lentibacillus cibarius</name>
    <dbReference type="NCBI Taxonomy" id="2583219"/>
    <lineage>
        <taxon>Bacteria</taxon>
        <taxon>Bacillati</taxon>
        <taxon>Bacillota</taxon>
        <taxon>Bacilli</taxon>
        <taxon>Bacillales</taxon>
        <taxon>Bacillaceae</taxon>
        <taxon>Lentibacillus</taxon>
    </lineage>
</organism>
<evidence type="ECO:0000313" key="2">
    <source>
        <dbReference type="EMBL" id="TMN22721.1"/>
    </source>
</evidence>
<evidence type="ECO:0000256" key="1">
    <source>
        <dbReference type="SAM" id="MobiDB-lite"/>
    </source>
</evidence>
<dbReference type="InterPro" id="IPR013321">
    <property type="entry name" value="Arc_rbn_hlx_hlx"/>
</dbReference>
<evidence type="ECO:0000313" key="3">
    <source>
        <dbReference type="Proteomes" id="UP000306980"/>
    </source>
</evidence>
<dbReference type="Proteomes" id="UP000306980">
    <property type="component" value="Unassembled WGS sequence"/>
</dbReference>
<name>A0A5S3QNC7_9BACI</name>
<dbReference type="EMBL" id="VCIA01000001">
    <property type="protein sequence ID" value="TMN22721.1"/>
    <property type="molecule type" value="Genomic_DNA"/>
</dbReference>
<dbReference type="SUPFAM" id="SSF47598">
    <property type="entry name" value="Ribbon-helix-helix"/>
    <property type="match status" value="1"/>
</dbReference>
<dbReference type="AlphaFoldDB" id="A0A5S3QNC7"/>
<reference evidence="2 3" key="1">
    <citation type="submission" date="2019-05" db="EMBL/GenBank/DDBJ databases">
        <title>Genomic analysis of Lentibacillus sp. NKC220-2.</title>
        <authorList>
            <person name="Oh Y.J."/>
        </authorList>
    </citation>
    <scope>NUCLEOTIDE SEQUENCE [LARGE SCALE GENOMIC DNA]</scope>
    <source>
        <strain evidence="2 3">NKC220-2</strain>
    </source>
</reference>
<sequence>MSGTNDIMEQKREEQRKHSAAQAMNQNLNTNNSDPGENERKRFTLDIHKDLHYELKLQSLKQGKKMYELVEKALKDYFKNP</sequence>
<accession>A0A5S3QNC7</accession>
<dbReference type="RefSeq" id="WP_138603620.1">
    <property type="nucleotide sequence ID" value="NZ_VCIA01000001.1"/>
</dbReference>
<feature type="compositionally biased region" description="Basic and acidic residues" evidence="1">
    <location>
        <begin position="8"/>
        <end position="17"/>
    </location>
</feature>
<dbReference type="InterPro" id="IPR010985">
    <property type="entry name" value="Ribbon_hlx_hlx"/>
</dbReference>